<dbReference type="RefSeq" id="WP_243800994.1">
    <property type="nucleotide sequence ID" value="NZ_JALHAT010000024.1"/>
</dbReference>
<comment type="caution">
    <text evidence="6">The sequence shown here is derived from an EMBL/GenBank/DDBJ whole genome shotgun (WGS) entry which is preliminary data.</text>
</comment>
<dbReference type="InterPro" id="IPR036922">
    <property type="entry name" value="Rieske_2Fe-2S_sf"/>
</dbReference>
<name>A0ABT0AEP9_9SPHN</name>
<keyword evidence="3" id="KW-0408">Iron</keyword>
<dbReference type="EMBL" id="JALHAT010000024">
    <property type="protein sequence ID" value="MCJ1961678.1"/>
    <property type="molecule type" value="Genomic_DNA"/>
</dbReference>
<proteinExistence type="predicted"/>
<dbReference type="PANTHER" id="PTHR21496">
    <property type="entry name" value="FERREDOXIN-RELATED"/>
    <property type="match status" value="1"/>
</dbReference>
<dbReference type="InterPro" id="IPR017941">
    <property type="entry name" value="Rieske_2Fe-2S"/>
</dbReference>
<dbReference type="Pfam" id="PF00355">
    <property type="entry name" value="Rieske"/>
    <property type="match status" value="1"/>
</dbReference>
<dbReference type="PANTHER" id="PTHR21496:SF23">
    <property type="entry name" value="3-PHENYLPROPIONATE_CINNAMIC ACID DIOXYGENASE FERREDOXIN SUBUNIT"/>
    <property type="match status" value="1"/>
</dbReference>
<evidence type="ECO:0000256" key="2">
    <source>
        <dbReference type="ARBA" id="ARBA00022723"/>
    </source>
</evidence>
<evidence type="ECO:0000313" key="7">
    <source>
        <dbReference type="Proteomes" id="UP001162802"/>
    </source>
</evidence>
<protein>
    <submittedName>
        <fullName evidence="6">Rieske 2Fe-2S domain-containing protein</fullName>
    </submittedName>
</protein>
<dbReference type="Proteomes" id="UP001162802">
    <property type="component" value="Unassembled WGS sequence"/>
</dbReference>
<evidence type="ECO:0000313" key="6">
    <source>
        <dbReference type="EMBL" id="MCJ1961678.1"/>
    </source>
</evidence>
<keyword evidence="7" id="KW-1185">Reference proteome</keyword>
<evidence type="ECO:0000256" key="3">
    <source>
        <dbReference type="ARBA" id="ARBA00023004"/>
    </source>
</evidence>
<feature type="domain" description="Rieske" evidence="5">
    <location>
        <begin position="8"/>
        <end position="105"/>
    </location>
</feature>
<dbReference type="SUPFAM" id="SSF50022">
    <property type="entry name" value="ISP domain"/>
    <property type="match status" value="1"/>
</dbReference>
<dbReference type="PROSITE" id="PS51296">
    <property type="entry name" value="RIESKE"/>
    <property type="match status" value="1"/>
</dbReference>
<evidence type="ECO:0000256" key="1">
    <source>
        <dbReference type="ARBA" id="ARBA00022714"/>
    </source>
</evidence>
<keyword evidence="1" id="KW-0001">2Fe-2S</keyword>
<dbReference type="Gene3D" id="2.102.10.10">
    <property type="entry name" value="Rieske [2Fe-2S] iron-sulphur domain"/>
    <property type="match status" value="1"/>
</dbReference>
<gene>
    <name evidence="6" type="ORF">MTR65_13365</name>
</gene>
<keyword evidence="2" id="KW-0479">Metal-binding</keyword>
<evidence type="ECO:0000259" key="5">
    <source>
        <dbReference type="PROSITE" id="PS51296"/>
    </source>
</evidence>
<organism evidence="6 7">
    <name type="scientific">Novosphingobium mangrovi</name>
    <name type="common">ex Hu et al. 2023</name>
    <dbReference type="NCBI Taxonomy" id="2930094"/>
    <lineage>
        <taxon>Bacteria</taxon>
        <taxon>Pseudomonadati</taxon>
        <taxon>Pseudomonadota</taxon>
        <taxon>Alphaproteobacteria</taxon>
        <taxon>Sphingomonadales</taxon>
        <taxon>Sphingomonadaceae</taxon>
        <taxon>Novosphingobium</taxon>
    </lineage>
</organism>
<evidence type="ECO:0000256" key="4">
    <source>
        <dbReference type="ARBA" id="ARBA00023014"/>
    </source>
</evidence>
<sequence length="107" mass="11281">MTSPGHFWPAGEVGEVPEDGTRLVRIGDPARPVLLCRSGGQIHAISPWCSHAEQELACGLVREGWIACPAHGARFDLASGEPLNPPASAPLATYPVQVEEGTVFVAL</sequence>
<keyword evidence="4" id="KW-0411">Iron-sulfur</keyword>
<accession>A0ABT0AEP9</accession>
<reference evidence="6" key="1">
    <citation type="submission" date="2022-03" db="EMBL/GenBank/DDBJ databases">
        <title>Identification of a novel bacterium isolated from mangrove sediments.</title>
        <authorList>
            <person name="Pan X."/>
        </authorList>
    </citation>
    <scope>NUCLEOTIDE SEQUENCE</scope>
    <source>
        <strain evidence="6">B2637</strain>
    </source>
</reference>